<dbReference type="PANTHER" id="PTHR43479:SF11">
    <property type="entry name" value="ACREF_ENVCD OPERON REPRESSOR-RELATED"/>
    <property type="match status" value="1"/>
</dbReference>
<dbReference type="Proteomes" id="UP000199017">
    <property type="component" value="Unassembled WGS sequence"/>
</dbReference>
<proteinExistence type="predicted"/>
<evidence type="ECO:0000256" key="2">
    <source>
        <dbReference type="ARBA" id="ARBA00023125"/>
    </source>
</evidence>
<dbReference type="PANTHER" id="PTHR43479">
    <property type="entry name" value="ACREF/ENVCD OPERON REPRESSOR-RELATED"/>
    <property type="match status" value="1"/>
</dbReference>
<dbReference type="InterPro" id="IPR009057">
    <property type="entry name" value="Homeodomain-like_sf"/>
</dbReference>
<name>A0A1G8MZ90_9BACI</name>
<dbReference type="OrthoDB" id="509229at2"/>
<dbReference type="SUPFAM" id="SSF48498">
    <property type="entry name" value="Tetracyclin repressor-like, C-terminal domain"/>
    <property type="match status" value="1"/>
</dbReference>
<dbReference type="InterPro" id="IPR036271">
    <property type="entry name" value="Tet_transcr_reg_TetR-rel_C_sf"/>
</dbReference>
<evidence type="ECO:0000256" key="1">
    <source>
        <dbReference type="ARBA" id="ARBA00022491"/>
    </source>
</evidence>
<dbReference type="SUPFAM" id="SSF46689">
    <property type="entry name" value="Homeodomain-like"/>
    <property type="match status" value="1"/>
</dbReference>
<dbReference type="PRINTS" id="PR00455">
    <property type="entry name" value="HTHTETR"/>
</dbReference>
<dbReference type="EMBL" id="FNDU01000011">
    <property type="protein sequence ID" value="SDI73186.1"/>
    <property type="molecule type" value="Genomic_DNA"/>
</dbReference>
<dbReference type="InterPro" id="IPR001647">
    <property type="entry name" value="HTH_TetR"/>
</dbReference>
<keyword evidence="1" id="KW-0678">Repressor</keyword>
<dbReference type="Gene3D" id="1.10.357.10">
    <property type="entry name" value="Tetracycline Repressor, domain 2"/>
    <property type="match status" value="1"/>
</dbReference>
<dbReference type="InterPro" id="IPR050624">
    <property type="entry name" value="HTH-type_Tx_Regulator"/>
</dbReference>
<accession>A0A1G8MZ90</accession>
<dbReference type="PROSITE" id="PS50977">
    <property type="entry name" value="HTH_TETR_2"/>
    <property type="match status" value="1"/>
</dbReference>
<evidence type="ECO:0000313" key="6">
    <source>
        <dbReference type="Proteomes" id="UP000199017"/>
    </source>
</evidence>
<keyword evidence="2 3" id="KW-0238">DNA-binding</keyword>
<sequence>MTVDKIKKTALELFAENGYDGTSLSDIAKRVGIKKPSLYNHFDNKEALYFATIEDVFRAYVDYVNESLADIKVKTVKTKLKQALISTAQFLSSDDIGMMYMRVLMFPPMDLRENIVKRFELWEGETDEIYIQLFEEGIKNNEIQSGDIQIYLQAFYTLLDGISTDMFIYSKEKVDAKLEAGWMVFWNGISVRK</sequence>
<evidence type="ECO:0000259" key="4">
    <source>
        <dbReference type="PROSITE" id="PS50977"/>
    </source>
</evidence>
<reference evidence="5 6" key="1">
    <citation type="submission" date="2016-10" db="EMBL/GenBank/DDBJ databases">
        <authorList>
            <person name="de Groot N.N."/>
        </authorList>
    </citation>
    <scope>NUCLEOTIDE SEQUENCE [LARGE SCALE GENOMIC DNA]</scope>
    <source>
        <strain evidence="6">P4B,CCM 7963,CECT 7998,DSM 25260,IBRC-M 10614,KCTC 13821</strain>
    </source>
</reference>
<feature type="domain" description="HTH tetR-type" evidence="4">
    <location>
        <begin position="1"/>
        <end position="60"/>
    </location>
</feature>
<dbReference type="STRING" id="930129.SAMN05216352_11138"/>
<feature type="DNA-binding region" description="H-T-H motif" evidence="3">
    <location>
        <begin position="23"/>
        <end position="42"/>
    </location>
</feature>
<keyword evidence="6" id="KW-1185">Reference proteome</keyword>
<dbReference type="AlphaFoldDB" id="A0A1G8MZ90"/>
<dbReference type="RefSeq" id="WP_091586874.1">
    <property type="nucleotide sequence ID" value="NZ_FNDU01000011.1"/>
</dbReference>
<dbReference type="GO" id="GO:0003677">
    <property type="term" value="F:DNA binding"/>
    <property type="evidence" value="ECO:0007669"/>
    <property type="project" value="UniProtKB-UniRule"/>
</dbReference>
<evidence type="ECO:0000256" key="3">
    <source>
        <dbReference type="PROSITE-ProRule" id="PRU00335"/>
    </source>
</evidence>
<dbReference type="Gene3D" id="1.10.10.60">
    <property type="entry name" value="Homeodomain-like"/>
    <property type="match status" value="1"/>
</dbReference>
<dbReference type="Pfam" id="PF00440">
    <property type="entry name" value="TetR_N"/>
    <property type="match status" value="1"/>
</dbReference>
<protein>
    <submittedName>
        <fullName evidence="5">Transcriptional regulator, TetR family</fullName>
    </submittedName>
</protein>
<gene>
    <name evidence="5" type="ORF">SAMN05216352_11138</name>
</gene>
<organism evidence="5 6">
    <name type="scientific">Alteribacillus bidgolensis</name>
    <dbReference type="NCBI Taxonomy" id="930129"/>
    <lineage>
        <taxon>Bacteria</taxon>
        <taxon>Bacillati</taxon>
        <taxon>Bacillota</taxon>
        <taxon>Bacilli</taxon>
        <taxon>Bacillales</taxon>
        <taxon>Bacillaceae</taxon>
        <taxon>Alteribacillus</taxon>
    </lineage>
</organism>
<evidence type="ECO:0000313" key="5">
    <source>
        <dbReference type="EMBL" id="SDI73186.1"/>
    </source>
</evidence>